<name>A0A2T6BCC2_9BACL</name>
<dbReference type="InterPro" id="IPR009057">
    <property type="entry name" value="Homeodomain-like_sf"/>
</dbReference>
<dbReference type="GO" id="GO:0003700">
    <property type="term" value="F:DNA-binding transcription factor activity"/>
    <property type="evidence" value="ECO:0007669"/>
    <property type="project" value="TreeGrafter"/>
</dbReference>
<dbReference type="PANTHER" id="PTHR30055">
    <property type="entry name" value="HTH-TYPE TRANSCRIPTIONAL REGULATOR RUTR"/>
    <property type="match status" value="1"/>
</dbReference>
<dbReference type="InterPro" id="IPR001647">
    <property type="entry name" value="HTH_TetR"/>
</dbReference>
<evidence type="ECO:0000259" key="3">
    <source>
        <dbReference type="PROSITE" id="PS50977"/>
    </source>
</evidence>
<dbReference type="Gene3D" id="1.10.357.10">
    <property type="entry name" value="Tetracycline Repressor, domain 2"/>
    <property type="match status" value="1"/>
</dbReference>
<dbReference type="InterPro" id="IPR050109">
    <property type="entry name" value="HTH-type_TetR-like_transc_reg"/>
</dbReference>
<dbReference type="SUPFAM" id="SSF46689">
    <property type="entry name" value="Homeodomain-like"/>
    <property type="match status" value="1"/>
</dbReference>
<dbReference type="PROSITE" id="PS01081">
    <property type="entry name" value="HTH_TETR_1"/>
    <property type="match status" value="1"/>
</dbReference>
<dbReference type="InterPro" id="IPR023772">
    <property type="entry name" value="DNA-bd_HTH_TetR-type_CS"/>
</dbReference>
<reference evidence="4 5" key="1">
    <citation type="submission" date="2018-04" db="EMBL/GenBank/DDBJ databases">
        <title>Genomic Encyclopedia of Archaeal and Bacterial Type Strains, Phase II (KMG-II): from individual species to whole genera.</title>
        <authorList>
            <person name="Goeker M."/>
        </authorList>
    </citation>
    <scope>NUCLEOTIDE SEQUENCE [LARGE SCALE GENOMIC DNA]</scope>
    <source>
        <strain evidence="4 5">DSM 45787</strain>
    </source>
</reference>
<proteinExistence type="predicted"/>
<dbReference type="SUPFAM" id="SSF48498">
    <property type="entry name" value="Tetracyclin repressor-like, C-terminal domain"/>
    <property type="match status" value="1"/>
</dbReference>
<dbReference type="GO" id="GO:0000976">
    <property type="term" value="F:transcription cis-regulatory region binding"/>
    <property type="evidence" value="ECO:0007669"/>
    <property type="project" value="TreeGrafter"/>
</dbReference>
<sequence>MPKIIDHDEYREELLHQCFDLFAEEGYASLSMRRIADELDVSTGTLYHYFSGKEDLFNQLVELITCRDLFDAKEALKGAKTPDERIDALLRFVEERETYFLNQSFIWMDYYRHQVADRDPDPRLGETLEQYRSGIARILDVRDPELAEFILTVINGWVLQRYFNRGKPPVETLSRMLRRLIHGR</sequence>
<feature type="DNA-binding region" description="H-T-H motif" evidence="2">
    <location>
        <begin position="31"/>
        <end position="50"/>
    </location>
</feature>
<evidence type="ECO:0000256" key="1">
    <source>
        <dbReference type="ARBA" id="ARBA00023125"/>
    </source>
</evidence>
<dbReference type="PROSITE" id="PS50977">
    <property type="entry name" value="HTH_TETR_2"/>
    <property type="match status" value="1"/>
</dbReference>
<dbReference type="Pfam" id="PF00440">
    <property type="entry name" value="TetR_N"/>
    <property type="match status" value="1"/>
</dbReference>
<dbReference type="EMBL" id="QBKR01000027">
    <property type="protein sequence ID" value="PTX53692.1"/>
    <property type="molecule type" value="Genomic_DNA"/>
</dbReference>
<organism evidence="4 5">
    <name type="scientific">Melghirimyces profundicolus</name>
    <dbReference type="NCBI Taxonomy" id="1242148"/>
    <lineage>
        <taxon>Bacteria</taxon>
        <taxon>Bacillati</taxon>
        <taxon>Bacillota</taxon>
        <taxon>Bacilli</taxon>
        <taxon>Bacillales</taxon>
        <taxon>Thermoactinomycetaceae</taxon>
        <taxon>Melghirimyces</taxon>
    </lineage>
</organism>
<feature type="domain" description="HTH tetR-type" evidence="3">
    <location>
        <begin position="8"/>
        <end position="68"/>
    </location>
</feature>
<dbReference type="PRINTS" id="PR00455">
    <property type="entry name" value="HTHTETR"/>
</dbReference>
<dbReference type="InterPro" id="IPR036271">
    <property type="entry name" value="Tet_transcr_reg_TetR-rel_C_sf"/>
</dbReference>
<dbReference type="AlphaFoldDB" id="A0A2T6BCC2"/>
<dbReference type="RefSeq" id="WP_170109710.1">
    <property type="nucleotide sequence ID" value="NZ_QBKR01000027.1"/>
</dbReference>
<accession>A0A2T6BCC2</accession>
<comment type="caution">
    <text evidence="4">The sequence shown here is derived from an EMBL/GenBank/DDBJ whole genome shotgun (WGS) entry which is preliminary data.</text>
</comment>
<gene>
    <name evidence="4" type="ORF">C8P63_12712</name>
</gene>
<evidence type="ECO:0000256" key="2">
    <source>
        <dbReference type="PROSITE-ProRule" id="PRU00335"/>
    </source>
</evidence>
<dbReference type="PANTHER" id="PTHR30055:SF146">
    <property type="entry name" value="HTH-TYPE TRANSCRIPTIONAL DUAL REGULATOR CECR"/>
    <property type="match status" value="1"/>
</dbReference>
<keyword evidence="1 2" id="KW-0238">DNA-binding</keyword>
<keyword evidence="5" id="KW-1185">Reference proteome</keyword>
<evidence type="ECO:0000313" key="4">
    <source>
        <dbReference type="EMBL" id="PTX53692.1"/>
    </source>
</evidence>
<dbReference type="Proteomes" id="UP000244240">
    <property type="component" value="Unassembled WGS sequence"/>
</dbReference>
<evidence type="ECO:0000313" key="5">
    <source>
        <dbReference type="Proteomes" id="UP000244240"/>
    </source>
</evidence>
<protein>
    <submittedName>
        <fullName evidence="4">TetR family transcriptional regulator</fullName>
    </submittedName>
</protein>